<name>A0A265UU70_9FLAO</name>
<reference evidence="1 2" key="1">
    <citation type="submission" date="2017-05" db="EMBL/GenBank/DDBJ databases">
        <title>The draft genome sequence of Idiomarina salinarum WNB302.</title>
        <authorList>
            <person name="Sun Y."/>
            <person name="Chen B."/>
            <person name="Du Z."/>
        </authorList>
    </citation>
    <scope>NUCLEOTIDE SEQUENCE [LARGE SCALE GENOMIC DNA]</scope>
    <source>
        <strain evidence="1 2">WNB302</strain>
    </source>
</reference>
<comment type="caution">
    <text evidence="1">The sequence shown here is derived from an EMBL/GenBank/DDBJ whole genome shotgun (WGS) entry which is preliminary data.</text>
</comment>
<evidence type="ECO:0000313" key="2">
    <source>
        <dbReference type="Proteomes" id="UP000216840"/>
    </source>
</evidence>
<organism evidence="1 2">
    <name type="scientific">Winogradskyella aurantia</name>
    <dbReference type="NCBI Taxonomy" id="1915063"/>
    <lineage>
        <taxon>Bacteria</taxon>
        <taxon>Pseudomonadati</taxon>
        <taxon>Bacteroidota</taxon>
        <taxon>Flavobacteriia</taxon>
        <taxon>Flavobacteriales</taxon>
        <taxon>Flavobacteriaceae</taxon>
        <taxon>Winogradskyella</taxon>
    </lineage>
</organism>
<dbReference type="OrthoDB" id="1454383at2"/>
<keyword evidence="2" id="KW-1185">Reference proteome</keyword>
<dbReference type="RefSeq" id="WP_094968383.1">
    <property type="nucleotide sequence ID" value="NZ_NGJN01000004.1"/>
</dbReference>
<dbReference type="Proteomes" id="UP000216840">
    <property type="component" value="Unassembled WGS sequence"/>
</dbReference>
<protein>
    <submittedName>
        <fullName evidence="1">Uncharacterized protein</fullName>
    </submittedName>
</protein>
<accession>A0A265UU70</accession>
<dbReference type="AlphaFoldDB" id="A0A265UU70"/>
<gene>
    <name evidence="1" type="ORF">CA834_09105</name>
</gene>
<evidence type="ECO:0000313" key="1">
    <source>
        <dbReference type="EMBL" id="OZV68617.1"/>
    </source>
</evidence>
<dbReference type="EMBL" id="NGJN01000004">
    <property type="protein sequence ID" value="OZV68617.1"/>
    <property type="molecule type" value="Genomic_DNA"/>
</dbReference>
<sequence>MKHNLFLLIFSICTSLSYSQNTCLIENEFGTIFKAEKKTFGEREYLYQTVNEINTNSCFSELVKNNKTYINYLRQHFTQNINQEELLAIANPEELQLTYTKALKNDTNFTKLMKELAGTVKEENTVVKDTVSLDEILDVAVKYFSIKGITPEGYYEGKVCAGINGIKQTLDIRRPHLEAFCFSTILDHLKDETFNMYNEFVKGIKELYTLNLGMDNSEKLLRAQGAMFMFMRNNKKLSELLQTEYENKKGSLPFILKIK</sequence>
<proteinExistence type="predicted"/>